<dbReference type="SMART" id="SM00530">
    <property type="entry name" value="HTH_XRE"/>
    <property type="match status" value="2"/>
</dbReference>
<protein>
    <submittedName>
        <fullName evidence="3">Helix-turn-helix domain-containing protein</fullName>
    </submittedName>
</protein>
<accession>A0A8J8GJ45</accession>
<dbReference type="InterPro" id="IPR050807">
    <property type="entry name" value="TransReg_Diox_bact_type"/>
</dbReference>
<proteinExistence type="predicted"/>
<evidence type="ECO:0000313" key="3">
    <source>
        <dbReference type="EMBL" id="NSL53298.1"/>
    </source>
</evidence>
<keyword evidence="4" id="KW-1185">Reference proteome</keyword>
<organism evidence="3 4">
    <name type="scientific">Calidifontibacillus erzurumensis</name>
    <dbReference type="NCBI Taxonomy" id="2741433"/>
    <lineage>
        <taxon>Bacteria</taxon>
        <taxon>Bacillati</taxon>
        <taxon>Bacillota</taxon>
        <taxon>Bacilli</taxon>
        <taxon>Bacillales</taxon>
        <taxon>Bacillaceae</taxon>
        <taxon>Calidifontibacillus/Schinkia group</taxon>
        <taxon>Calidifontibacillus</taxon>
    </lineage>
</organism>
<gene>
    <name evidence="3" type="ORF">HR057_16275</name>
</gene>
<dbReference type="Gene3D" id="1.10.260.40">
    <property type="entry name" value="lambda repressor-like DNA-binding domains"/>
    <property type="match status" value="2"/>
</dbReference>
<dbReference type="Pfam" id="PF01381">
    <property type="entry name" value="HTH_3"/>
    <property type="match status" value="2"/>
</dbReference>
<dbReference type="PROSITE" id="PS50943">
    <property type="entry name" value="HTH_CROC1"/>
    <property type="match status" value="2"/>
</dbReference>
<dbReference type="GO" id="GO:0003677">
    <property type="term" value="F:DNA binding"/>
    <property type="evidence" value="ECO:0007669"/>
    <property type="project" value="UniProtKB-KW"/>
</dbReference>
<dbReference type="RefSeq" id="WP_173732500.1">
    <property type="nucleotide sequence ID" value="NZ_JABTTE010000036.1"/>
</dbReference>
<dbReference type="Proteomes" id="UP000625804">
    <property type="component" value="Unassembled WGS sequence"/>
</dbReference>
<evidence type="ECO:0000313" key="4">
    <source>
        <dbReference type="Proteomes" id="UP000625804"/>
    </source>
</evidence>
<dbReference type="PANTHER" id="PTHR46797">
    <property type="entry name" value="HTH-TYPE TRANSCRIPTIONAL REGULATOR"/>
    <property type="match status" value="1"/>
</dbReference>
<feature type="domain" description="HTH cro/C1-type" evidence="2">
    <location>
        <begin position="97"/>
        <end position="152"/>
    </location>
</feature>
<dbReference type="InterPro" id="IPR001387">
    <property type="entry name" value="Cro/C1-type_HTH"/>
</dbReference>
<name>A0A8J8GJ45_9BACI</name>
<dbReference type="CDD" id="cd00093">
    <property type="entry name" value="HTH_XRE"/>
    <property type="match status" value="2"/>
</dbReference>
<feature type="domain" description="HTH cro/C1-type" evidence="2">
    <location>
        <begin position="8"/>
        <end position="62"/>
    </location>
</feature>
<dbReference type="SUPFAM" id="SSF47413">
    <property type="entry name" value="lambda repressor-like DNA-binding domains"/>
    <property type="match status" value="2"/>
</dbReference>
<evidence type="ECO:0000256" key="1">
    <source>
        <dbReference type="ARBA" id="ARBA00023125"/>
    </source>
</evidence>
<reference evidence="3" key="1">
    <citation type="submission" date="2020-06" db="EMBL/GenBank/DDBJ databases">
        <title>A novel thermopfilic bacterium from Erzurum, Turkey.</title>
        <authorList>
            <person name="Adiguzel A."/>
            <person name="Ay H."/>
            <person name="Baltaci M.O."/>
        </authorList>
    </citation>
    <scope>NUCLEOTIDE SEQUENCE</scope>
    <source>
        <strain evidence="3">P2</strain>
    </source>
</reference>
<dbReference type="GO" id="GO:0003700">
    <property type="term" value="F:DNA-binding transcription factor activity"/>
    <property type="evidence" value="ECO:0007669"/>
    <property type="project" value="TreeGrafter"/>
</dbReference>
<keyword evidence="1" id="KW-0238">DNA-binding</keyword>
<sequence length="290" mass="34255">MDTFGGLIRETRKKRGLSMIELGEKLNISQGYLSKIENNKKIPNIKVIKRLSEVLNIPFFELMAKAGYIIPYSSSASINIEDLKIEREKIYSFAEIIKNSRNLKQISLEELSMKTKIPLQSLIKLEENNVNHLNNEDLLKLAEFFDYPFIYFYFLLKNDFHIIFNPDSITRKFGIRNIRFHIHQLSEVLKKYRKMIPDIDNTDNDISSKIKIRYQENLSLYKELKKILDIDNCFRLLIFSDVESNKFDLNKMLQLTQIPIYSNGRELSINDRSLILKTIENLENKLEFKE</sequence>
<dbReference type="InterPro" id="IPR010982">
    <property type="entry name" value="Lambda_DNA-bd_dom_sf"/>
</dbReference>
<dbReference type="PANTHER" id="PTHR46797:SF1">
    <property type="entry name" value="METHYLPHOSPHONATE SYNTHASE"/>
    <property type="match status" value="1"/>
</dbReference>
<comment type="caution">
    <text evidence="3">The sequence shown here is derived from an EMBL/GenBank/DDBJ whole genome shotgun (WGS) entry which is preliminary data.</text>
</comment>
<dbReference type="AlphaFoldDB" id="A0A8J8GJ45"/>
<dbReference type="GO" id="GO:0005829">
    <property type="term" value="C:cytosol"/>
    <property type="evidence" value="ECO:0007669"/>
    <property type="project" value="TreeGrafter"/>
</dbReference>
<evidence type="ECO:0000259" key="2">
    <source>
        <dbReference type="PROSITE" id="PS50943"/>
    </source>
</evidence>
<dbReference type="EMBL" id="JABTTE010000036">
    <property type="protein sequence ID" value="NSL53298.1"/>
    <property type="molecule type" value="Genomic_DNA"/>
</dbReference>